<dbReference type="CDD" id="cd06170">
    <property type="entry name" value="LuxR_C_like"/>
    <property type="match status" value="1"/>
</dbReference>
<dbReference type="Gene3D" id="1.10.10.10">
    <property type="entry name" value="Winged helix-like DNA-binding domain superfamily/Winged helix DNA-binding domain"/>
    <property type="match status" value="1"/>
</dbReference>
<sequence length="212" mass="22674">MMVWEFGGKALVGRIIIADDHPLFREGLRRIIQRVITASLVEVTDTESLLLEAQKDEAPIMMLLDLVFPGFKGAETVADLRKAYPGSALVVISMTDDKTVADEMIAAGANGFISKSVSADEIMLSINKVVEGEIVVCLDGDDSIGQSIIPNLPQRHIDVLVGLGQGKTNKEIARELGISPFTVRAHISAVFKSLGVSTRSAASALAVLYGLI</sequence>
<evidence type="ECO:0000259" key="5">
    <source>
        <dbReference type="PROSITE" id="PS50110"/>
    </source>
</evidence>
<dbReference type="InterPro" id="IPR036388">
    <property type="entry name" value="WH-like_DNA-bd_sf"/>
</dbReference>
<evidence type="ECO:0000256" key="1">
    <source>
        <dbReference type="ARBA" id="ARBA00022553"/>
    </source>
</evidence>
<dbReference type="PANTHER" id="PTHR45566:SF2">
    <property type="entry name" value="NARL SUBFAMILY"/>
    <property type="match status" value="1"/>
</dbReference>
<dbReference type="CDD" id="cd17535">
    <property type="entry name" value="REC_NarL-like"/>
    <property type="match status" value="1"/>
</dbReference>
<reference evidence="6" key="1">
    <citation type="submission" date="2022-10" db="EMBL/GenBank/DDBJ databases">
        <title>Hoeflea sp. G2-23, isolated from marine algae.</title>
        <authorList>
            <person name="Kristyanto S."/>
            <person name="Kim J.M."/>
            <person name="Jeon C.O."/>
        </authorList>
    </citation>
    <scope>NUCLEOTIDE SEQUENCE</scope>
    <source>
        <strain evidence="6">G2-23</strain>
    </source>
</reference>
<dbReference type="Gene3D" id="3.40.50.2300">
    <property type="match status" value="1"/>
</dbReference>
<protein>
    <submittedName>
        <fullName evidence="6">Response regulator transcription factor</fullName>
    </submittedName>
</protein>
<keyword evidence="1 3" id="KW-0597">Phosphoprotein</keyword>
<dbReference type="Pfam" id="PF00072">
    <property type="entry name" value="Response_reg"/>
    <property type="match status" value="1"/>
</dbReference>
<dbReference type="InterPro" id="IPR016032">
    <property type="entry name" value="Sig_transdc_resp-reg_C-effctor"/>
</dbReference>
<feature type="domain" description="Response regulatory" evidence="5">
    <location>
        <begin position="14"/>
        <end position="130"/>
    </location>
</feature>
<evidence type="ECO:0000313" key="6">
    <source>
        <dbReference type="EMBL" id="MCY0149301.1"/>
    </source>
</evidence>
<dbReference type="SMART" id="SM00448">
    <property type="entry name" value="REC"/>
    <property type="match status" value="1"/>
</dbReference>
<name>A0ABT3ZDJ4_9HYPH</name>
<organism evidence="6 7">
    <name type="scientific">Hoeflea algicola</name>
    <dbReference type="NCBI Taxonomy" id="2983763"/>
    <lineage>
        <taxon>Bacteria</taxon>
        <taxon>Pseudomonadati</taxon>
        <taxon>Pseudomonadota</taxon>
        <taxon>Alphaproteobacteria</taxon>
        <taxon>Hyphomicrobiales</taxon>
        <taxon>Rhizobiaceae</taxon>
        <taxon>Hoeflea</taxon>
    </lineage>
</organism>
<evidence type="ECO:0000256" key="2">
    <source>
        <dbReference type="ARBA" id="ARBA00023125"/>
    </source>
</evidence>
<evidence type="ECO:0000313" key="7">
    <source>
        <dbReference type="Proteomes" id="UP001073227"/>
    </source>
</evidence>
<evidence type="ECO:0000256" key="3">
    <source>
        <dbReference type="PROSITE-ProRule" id="PRU00169"/>
    </source>
</evidence>
<gene>
    <name evidence="6" type="ORF">OEG84_16685</name>
</gene>
<proteinExistence type="predicted"/>
<accession>A0ABT3ZDJ4</accession>
<dbReference type="InterPro" id="IPR051015">
    <property type="entry name" value="EvgA-like"/>
</dbReference>
<dbReference type="SUPFAM" id="SSF52172">
    <property type="entry name" value="CheY-like"/>
    <property type="match status" value="1"/>
</dbReference>
<evidence type="ECO:0000259" key="4">
    <source>
        <dbReference type="PROSITE" id="PS50043"/>
    </source>
</evidence>
<dbReference type="Proteomes" id="UP001073227">
    <property type="component" value="Unassembled WGS sequence"/>
</dbReference>
<feature type="domain" description="HTH luxR-type" evidence="4">
    <location>
        <begin position="145"/>
        <end position="210"/>
    </location>
</feature>
<keyword evidence="2" id="KW-0238">DNA-binding</keyword>
<dbReference type="PRINTS" id="PR00038">
    <property type="entry name" value="HTHLUXR"/>
</dbReference>
<comment type="caution">
    <text evidence="6">The sequence shown here is derived from an EMBL/GenBank/DDBJ whole genome shotgun (WGS) entry which is preliminary data.</text>
</comment>
<keyword evidence="7" id="KW-1185">Reference proteome</keyword>
<dbReference type="PROSITE" id="PS50043">
    <property type="entry name" value="HTH_LUXR_2"/>
    <property type="match status" value="1"/>
</dbReference>
<dbReference type="InterPro" id="IPR000792">
    <property type="entry name" value="Tscrpt_reg_LuxR_C"/>
</dbReference>
<dbReference type="InterPro" id="IPR001789">
    <property type="entry name" value="Sig_transdc_resp-reg_receiver"/>
</dbReference>
<dbReference type="SUPFAM" id="SSF46894">
    <property type="entry name" value="C-terminal effector domain of the bipartite response regulators"/>
    <property type="match status" value="1"/>
</dbReference>
<dbReference type="PANTHER" id="PTHR45566">
    <property type="entry name" value="HTH-TYPE TRANSCRIPTIONAL REGULATOR YHJB-RELATED"/>
    <property type="match status" value="1"/>
</dbReference>
<dbReference type="InterPro" id="IPR011006">
    <property type="entry name" value="CheY-like_superfamily"/>
</dbReference>
<dbReference type="SMART" id="SM00421">
    <property type="entry name" value="HTH_LUXR"/>
    <property type="match status" value="1"/>
</dbReference>
<dbReference type="RefSeq" id="WP_267654796.1">
    <property type="nucleotide sequence ID" value="NZ_JAOVZR010000001.1"/>
</dbReference>
<dbReference type="InterPro" id="IPR058245">
    <property type="entry name" value="NreC/VraR/RcsB-like_REC"/>
</dbReference>
<dbReference type="EMBL" id="JAOVZR010000001">
    <property type="protein sequence ID" value="MCY0149301.1"/>
    <property type="molecule type" value="Genomic_DNA"/>
</dbReference>
<feature type="modified residue" description="4-aspartylphosphate" evidence="3">
    <location>
        <position position="65"/>
    </location>
</feature>
<dbReference type="PROSITE" id="PS50110">
    <property type="entry name" value="RESPONSE_REGULATORY"/>
    <property type="match status" value="1"/>
</dbReference>
<dbReference type="Pfam" id="PF00196">
    <property type="entry name" value="GerE"/>
    <property type="match status" value="1"/>
</dbReference>